<keyword evidence="4" id="KW-0539">Nucleus</keyword>
<keyword evidence="3" id="KW-0804">Transcription</keyword>
<name>A0A9Q0JPS3_9ROSI</name>
<evidence type="ECO:0000256" key="5">
    <source>
        <dbReference type="SAM" id="MobiDB-lite"/>
    </source>
</evidence>
<feature type="region of interest" description="Disordered" evidence="5">
    <location>
        <begin position="180"/>
        <end position="205"/>
    </location>
</feature>
<dbReference type="PANTHER" id="PTHR12565:SF382">
    <property type="entry name" value="BHLH DOMAIN-CONTAINING PROTEIN"/>
    <property type="match status" value="1"/>
</dbReference>
<dbReference type="GO" id="GO:0005634">
    <property type="term" value="C:nucleus"/>
    <property type="evidence" value="ECO:0007669"/>
    <property type="project" value="UniProtKB-SubCell"/>
</dbReference>
<comment type="subcellular location">
    <subcellularLocation>
        <location evidence="1">Nucleus</location>
    </subcellularLocation>
</comment>
<dbReference type="InterPro" id="IPR011598">
    <property type="entry name" value="bHLH_dom"/>
</dbReference>
<dbReference type="Pfam" id="PF00010">
    <property type="entry name" value="HLH"/>
    <property type="match status" value="1"/>
</dbReference>
<evidence type="ECO:0000256" key="1">
    <source>
        <dbReference type="ARBA" id="ARBA00004123"/>
    </source>
</evidence>
<gene>
    <name evidence="7" type="ORF">Tsubulata_048290</name>
</gene>
<dbReference type="InterPro" id="IPR036638">
    <property type="entry name" value="HLH_DNA-bd_sf"/>
</dbReference>
<reference evidence="7" key="2">
    <citation type="journal article" date="2023" name="Plants (Basel)">
        <title>Annotation of the Turnera subulata (Passifloraceae) Draft Genome Reveals the S-Locus Evolved after the Divergence of Turneroideae from Passifloroideae in a Stepwise Manner.</title>
        <authorList>
            <person name="Henning P.M."/>
            <person name="Roalson E.H."/>
            <person name="Mir W."/>
            <person name="McCubbin A.G."/>
            <person name="Shore J.S."/>
        </authorList>
    </citation>
    <scope>NUCLEOTIDE SEQUENCE</scope>
    <source>
        <strain evidence="7">F60SS</strain>
    </source>
</reference>
<dbReference type="OrthoDB" id="1915602at2759"/>
<dbReference type="AlphaFoldDB" id="A0A9Q0JPS3"/>
<dbReference type="Proteomes" id="UP001141552">
    <property type="component" value="Unassembled WGS sequence"/>
</dbReference>
<dbReference type="PANTHER" id="PTHR12565">
    <property type="entry name" value="STEROL REGULATORY ELEMENT-BINDING PROTEIN"/>
    <property type="match status" value="1"/>
</dbReference>
<dbReference type="PROSITE" id="PS50888">
    <property type="entry name" value="BHLH"/>
    <property type="match status" value="1"/>
</dbReference>
<evidence type="ECO:0000256" key="4">
    <source>
        <dbReference type="ARBA" id="ARBA00023242"/>
    </source>
</evidence>
<organism evidence="7 8">
    <name type="scientific">Turnera subulata</name>
    <dbReference type="NCBI Taxonomy" id="218843"/>
    <lineage>
        <taxon>Eukaryota</taxon>
        <taxon>Viridiplantae</taxon>
        <taxon>Streptophyta</taxon>
        <taxon>Embryophyta</taxon>
        <taxon>Tracheophyta</taxon>
        <taxon>Spermatophyta</taxon>
        <taxon>Magnoliopsida</taxon>
        <taxon>eudicotyledons</taxon>
        <taxon>Gunneridae</taxon>
        <taxon>Pentapetalae</taxon>
        <taxon>rosids</taxon>
        <taxon>fabids</taxon>
        <taxon>Malpighiales</taxon>
        <taxon>Passifloraceae</taxon>
        <taxon>Turnera</taxon>
    </lineage>
</organism>
<sequence length="388" mass="43342">MLSQENEFCMAMTVLERQQARLKWLQQLHSYGNQQNVLESSSMPQFQGFFGHTPETGELVDSKKKPGMYLGSSGLPRYGDFSLAASEIEDNKLDLVQAELRNRHPEIHHCLSRTSSFHMGLDDSANIEKLVENATGEDVTLKGKTQTSLKRLSPNKRKQELVAAECKDKRIKGDLDLESTVKEKSTKENSAGLSKQNQNTSTAQKTDYIHVRARRGQATDSHSLAERARREKISKKMKSLQDLVPGCNKITGRAGMLDEIINYVQSLQRQVEFLSMKLAALNPRTELNLDNFSKREFPAYVASFPAATLSSAMDSLSHLQLNLVQQASAGSEPELLKNLHQVEPEKTPNSSAFIPELSLDSSSFSQAQSIWDADLQALHNMGFHLHQG</sequence>
<dbReference type="FunFam" id="4.10.280.10:FF:000002">
    <property type="entry name" value="Basic helix-loop-helix transcription factor"/>
    <property type="match status" value="1"/>
</dbReference>
<dbReference type="GO" id="GO:0046983">
    <property type="term" value="F:protein dimerization activity"/>
    <property type="evidence" value="ECO:0007669"/>
    <property type="project" value="InterPro"/>
</dbReference>
<evidence type="ECO:0000259" key="6">
    <source>
        <dbReference type="PROSITE" id="PS50888"/>
    </source>
</evidence>
<feature type="compositionally biased region" description="Polar residues" evidence="5">
    <location>
        <begin position="188"/>
        <end position="205"/>
    </location>
</feature>
<comment type="caution">
    <text evidence="7">The sequence shown here is derived from an EMBL/GenBank/DDBJ whole genome shotgun (WGS) entry which is preliminary data.</text>
</comment>
<accession>A0A9Q0JPS3</accession>
<dbReference type="SMART" id="SM00353">
    <property type="entry name" value="HLH"/>
    <property type="match status" value="1"/>
</dbReference>
<dbReference type="Gene3D" id="4.10.280.10">
    <property type="entry name" value="Helix-loop-helix DNA-binding domain"/>
    <property type="match status" value="1"/>
</dbReference>
<evidence type="ECO:0000256" key="3">
    <source>
        <dbReference type="ARBA" id="ARBA00023163"/>
    </source>
</evidence>
<dbReference type="CDD" id="cd18919">
    <property type="entry name" value="bHLH_AtBPE_like"/>
    <property type="match status" value="1"/>
</dbReference>
<reference evidence="7" key="1">
    <citation type="submission" date="2022-02" db="EMBL/GenBank/DDBJ databases">
        <authorList>
            <person name="Henning P.M."/>
            <person name="McCubbin A.G."/>
            <person name="Shore J.S."/>
        </authorList>
    </citation>
    <scope>NUCLEOTIDE SEQUENCE</scope>
    <source>
        <strain evidence="7">F60SS</strain>
        <tissue evidence="7">Leaves</tissue>
    </source>
</reference>
<evidence type="ECO:0000256" key="2">
    <source>
        <dbReference type="ARBA" id="ARBA00023015"/>
    </source>
</evidence>
<dbReference type="InterPro" id="IPR024097">
    <property type="entry name" value="bHLH_ZIP_TF"/>
</dbReference>
<proteinExistence type="predicted"/>
<dbReference type="SUPFAM" id="SSF47459">
    <property type="entry name" value="HLH, helix-loop-helix DNA-binding domain"/>
    <property type="match status" value="1"/>
</dbReference>
<keyword evidence="2" id="KW-0805">Transcription regulation</keyword>
<feature type="domain" description="BHLH" evidence="6">
    <location>
        <begin position="217"/>
        <end position="267"/>
    </location>
</feature>
<evidence type="ECO:0000313" key="8">
    <source>
        <dbReference type="Proteomes" id="UP001141552"/>
    </source>
</evidence>
<dbReference type="EMBL" id="JAKUCV010000541">
    <property type="protein sequence ID" value="KAJ4849614.1"/>
    <property type="molecule type" value="Genomic_DNA"/>
</dbReference>
<keyword evidence="8" id="KW-1185">Reference proteome</keyword>
<evidence type="ECO:0000313" key="7">
    <source>
        <dbReference type="EMBL" id="KAJ4849614.1"/>
    </source>
</evidence>
<dbReference type="GO" id="GO:0003700">
    <property type="term" value="F:DNA-binding transcription factor activity"/>
    <property type="evidence" value="ECO:0007669"/>
    <property type="project" value="TreeGrafter"/>
</dbReference>
<protein>
    <recommendedName>
        <fullName evidence="6">BHLH domain-containing protein</fullName>
    </recommendedName>
</protein>